<keyword evidence="2" id="KW-1185">Reference proteome</keyword>
<sequence>MLNLINQYRKNQDNSLLHDFECKHNGKTEYGHSFDENYWSRNDLIFELYNNYNIEDKKLIKWLLQEQIKGIEFDIPVYALDVCAFMLYKLMENEDIYDLYLAKFGTGTDAQFFVDIELIFGFDKEQTKEYLKNQKKNKRLNNKIIKIINYYESHPNGKYRNRKDYINYFETKKIEIIKSDLEEYLNTTGRD</sequence>
<name>A0ABP7GX07_9FLAO</name>
<gene>
    <name evidence="1" type="ORF">GCM10022423_36060</name>
</gene>
<dbReference type="RefSeq" id="WP_345146021.1">
    <property type="nucleotide sequence ID" value="NZ_BAABDU010000006.1"/>
</dbReference>
<dbReference type="Proteomes" id="UP001500748">
    <property type="component" value="Unassembled WGS sequence"/>
</dbReference>
<organism evidence="1 2">
    <name type="scientific">Flavobacterium ginsengiterrae</name>
    <dbReference type="NCBI Taxonomy" id="871695"/>
    <lineage>
        <taxon>Bacteria</taxon>
        <taxon>Pseudomonadati</taxon>
        <taxon>Bacteroidota</taxon>
        <taxon>Flavobacteriia</taxon>
        <taxon>Flavobacteriales</taxon>
        <taxon>Flavobacteriaceae</taxon>
        <taxon>Flavobacterium</taxon>
    </lineage>
</organism>
<accession>A0ABP7GX07</accession>
<reference evidence="2" key="1">
    <citation type="journal article" date="2019" name="Int. J. Syst. Evol. Microbiol.">
        <title>The Global Catalogue of Microorganisms (GCM) 10K type strain sequencing project: providing services to taxonomists for standard genome sequencing and annotation.</title>
        <authorList>
            <consortium name="The Broad Institute Genomics Platform"/>
            <consortium name="The Broad Institute Genome Sequencing Center for Infectious Disease"/>
            <person name="Wu L."/>
            <person name="Ma J."/>
        </authorList>
    </citation>
    <scope>NUCLEOTIDE SEQUENCE [LARGE SCALE GENOMIC DNA]</scope>
    <source>
        <strain evidence="2">JCM 17337</strain>
    </source>
</reference>
<proteinExistence type="predicted"/>
<dbReference type="EMBL" id="BAABDU010000006">
    <property type="protein sequence ID" value="GAA3777400.1"/>
    <property type="molecule type" value="Genomic_DNA"/>
</dbReference>
<evidence type="ECO:0000313" key="1">
    <source>
        <dbReference type="EMBL" id="GAA3777400.1"/>
    </source>
</evidence>
<protein>
    <submittedName>
        <fullName evidence="1">Uncharacterized protein</fullName>
    </submittedName>
</protein>
<comment type="caution">
    <text evidence="1">The sequence shown here is derived from an EMBL/GenBank/DDBJ whole genome shotgun (WGS) entry which is preliminary data.</text>
</comment>
<evidence type="ECO:0000313" key="2">
    <source>
        <dbReference type="Proteomes" id="UP001500748"/>
    </source>
</evidence>